<proteinExistence type="predicted"/>
<name>A0A1L6T9T7_PISSA</name>
<dbReference type="GO" id="GO:0016301">
    <property type="term" value="F:kinase activity"/>
    <property type="evidence" value="ECO:0007669"/>
    <property type="project" value="UniProtKB-KW"/>
</dbReference>
<reference evidence="1 2" key="1">
    <citation type="journal article" date="2014" name="Genome Announc.">
        <title>Comparative Genome Analysis of Two Isolates of the Fish Pathogen Piscirickettsia salmonis from Different Hosts Reveals Major Differences in Virulence-Associated Secretion Systems.</title>
        <authorList>
            <person name="Bohle H."/>
            <person name="Henriquez P."/>
            <person name="Grothusen H."/>
            <person name="Navas E."/>
            <person name="Sandoval A."/>
            <person name="Bustamante F."/>
            <person name="Bustos P."/>
            <person name="Mancilla M."/>
        </authorList>
    </citation>
    <scope>NUCLEOTIDE SEQUENCE [LARGE SCALE GENOMIC DNA]</scope>
    <source>
        <strain evidence="2">B1-32597</strain>
    </source>
</reference>
<evidence type="ECO:0000313" key="2">
    <source>
        <dbReference type="Proteomes" id="UP000029558"/>
    </source>
</evidence>
<dbReference type="Proteomes" id="UP000029558">
    <property type="component" value="Chromosome"/>
</dbReference>
<sequence>MLPISIEDRDNLESLTKKFCSALAKSSNPIKNLKKGKSGEVEKYDKIVKALNAAVEEFTLLAGQSLLDLYKSHYLKKHSVTALDVKFSQVDSIFTTQIKWGLSLKSDSEQKTEAEKIGKELHALSKSIVRNFEKISTDFYKKYRWVEITKLKLSETYIDKVVANPRQFRENYCQFRRTGAS</sequence>
<dbReference type="RefSeq" id="WP_027243150.1">
    <property type="nucleotide sequence ID" value="NZ_CP012508.1"/>
</dbReference>
<organism evidence="1 2">
    <name type="scientific">Piscirickettsia salmonis</name>
    <dbReference type="NCBI Taxonomy" id="1238"/>
    <lineage>
        <taxon>Bacteria</taxon>
        <taxon>Pseudomonadati</taxon>
        <taxon>Pseudomonadota</taxon>
        <taxon>Gammaproteobacteria</taxon>
        <taxon>Thiotrichales</taxon>
        <taxon>Piscirickettsiaceae</taxon>
        <taxon>Piscirickettsia</taxon>
    </lineage>
</organism>
<gene>
    <name evidence="1" type="ORF">KU39_752</name>
</gene>
<keyword evidence="1" id="KW-0808">Transferase</keyword>
<accession>A0A1L6T9T7</accession>
<protein>
    <submittedName>
        <fullName evidence="1">Kinase domain protein</fullName>
    </submittedName>
</protein>
<keyword evidence="1" id="KW-0418">Kinase</keyword>
<dbReference type="EMBL" id="CP012508">
    <property type="protein sequence ID" value="ALB21936.1"/>
    <property type="molecule type" value="Genomic_DNA"/>
</dbReference>
<dbReference type="AlphaFoldDB" id="A0A1L6T9T7"/>
<evidence type="ECO:0000313" key="1">
    <source>
        <dbReference type="EMBL" id="ALB21936.1"/>
    </source>
</evidence>